<proteinExistence type="predicted"/>
<feature type="chain" id="PRO_5022175715" description="Lipoprotein" evidence="1">
    <location>
        <begin position="26"/>
        <end position="62"/>
    </location>
</feature>
<keyword evidence="1" id="KW-0732">Signal</keyword>
<name>A0A515DGP9_9BURK</name>
<evidence type="ECO:0000313" key="2">
    <source>
        <dbReference type="EMBL" id="QDL39596.1"/>
    </source>
</evidence>
<evidence type="ECO:0008006" key="4">
    <source>
        <dbReference type="Google" id="ProtNLM"/>
    </source>
</evidence>
<gene>
    <name evidence="2" type="ORF">EUB48_02520</name>
</gene>
<feature type="signal peptide" evidence="1">
    <location>
        <begin position="1"/>
        <end position="25"/>
    </location>
</feature>
<dbReference type="KEGG" id="rhf:EUB48_02520"/>
<organism evidence="2 3">
    <name type="scientific">Rhodoferax sediminis</name>
    <dbReference type="NCBI Taxonomy" id="2509614"/>
    <lineage>
        <taxon>Bacteria</taxon>
        <taxon>Pseudomonadati</taxon>
        <taxon>Pseudomonadota</taxon>
        <taxon>Betaproteobacteria</taxon>
        <taxon>Burkholderiales</taxon>
        <taxon>Comamonadaceae</taxon>
        <taxon>Rhodoferax</taxon>
    </lineage>
</organism>
<dbReference type="EMBL" id="CP035503">
    <property type="protein sequence ID" value="QDL39596.1"/>
    <property type="molecule type" value="Genomic_DNA"/>
</dbReference>
<protein>
    <recommendedName>
        <fullName evidence="4">Lipoprotein</fullName>
    </recommendedName>
</protein>
<evidence type="ECO:0000313" key="3">
    <source>
        <dbReference type="Proteomes" id="UP000316798"/>
    </source>
</evidence>
<accession>A0A515DGP9</accession>
<keyword evidence="3" id="KW-1185">Reference proteome</keyword>
<sequence length="62" mass="5888">MRQLSAACRLSVFCVVALCSGCAVVALGDAVVAVGGAVVTTGAVIVTTGVKATGAVVNAVIP</sequence>
<evidence type="ECO:0000256" key="1">
    <source>
        <dbReference type="SAM" id="SignalP"/>
    </source>
</evidence>
<dbReference type="Proteomes" id="UP000316798">
    <property type="component" value="Chromosome"/>
</dbReference>
<reference evidence="2 3" key="1">
    <citation type="submission" date="2019-01" db="EMBL/GenBank/DDBJ databases">
        <title>Genomic insights into a novel species Rhodoferax sp.</title>
        <authorList>
            <person name="Jin L."/>
        </authorList>
    </citation>
    <scope>NUCLEOTIDE SEQUENCE [LARGE SCALE GENOMIC DNA]</scope>
    <source>
        <strain evidence="2 3">CHu59-6-5</strain>
    </source>
</reference>
<dbReference type="AlphaFoldDB" id="A0A515DGP9"/>